<accession>A0A7D3QW46</accession>
<feature type="domain" description="Tyrosine specific protein phosphatases" evidence="1">
    <location>
        <begin position="93"/>
        <end position="156"/>
    </location>
</feature>
<evidence type="ECO:0000259" key="1">
    <source>
        <dbReference type="PROSITE" id="PS50056"/>
    </source>
</evidence>
<dbReference type="FunFam" id="3.90.190.10:FF:000157">
    <property type="entry name" value="Protein-tyrosine phosphatase"/>
    <property type="match status" value="1"/>
</dbReference>
<keyword evidence="3" id="KW-1185">Reference proteome</keyword>
<organism evidence="2 3">
    <name type="scientific">Fadolivirus FV1/VV64</name>
    <dbReference type="NCBI Taxonomy" id="3070911"/>
    <lineage>
        <taxon>Viruses</taxon>
        <taxon>Varidnaviria</taxon>
        <taxon>Bamfordvirae</taxon>
        <taxon>Nucleocytoviricota</taxon>
        <taxon>Megaviricetes</taxon>
        <taxon>Imitervirales</taxon>
        <taxon>Mimiviridae</taxon>
        <taxon>Klosneuvirinae</taxon>
        <taxon>Fadolivirus</taxon>
        <taxon>Fadolivirus algeromassiliense</taxon>
    </lineage>
</organism>
<dbReference type="EMBL" id="MT418680">
    <property type="protein sequence ID" value="QKF94219.1"/>
    <property type="molecule type" value="Genomic_DNA"/>
</dbReference>
<dbReference type="InterPro" id="IPR029021">
    <property type="entry name" value="Prot-tyrosine_phosphatase-like"/>
</dbReference>
<dbReference type="PROSITE" id="PS50056">
    <property type="entry name" value="TYR_PHOSPHATASE_2"/>
    <property type="match status" value="1"/>
</dbReference>
<proteinExistence type="predicted"/>
<reference evidence="2 3" key="1">
    <citation type="submission" date="2020-04" db="EMBL/GenBank/DDBJ databases">
        <title>Advantages and limits of metagenomic assembly and binning of a giant virus.</title>
        <authorList>
            <person name="Schulz F."/>
            <person name="Andreani J."/>
            <person name="Francis R."/>
            <person name="Boudjemaa H."/>
            <person name="Bou Khalil J.Y."/>
            <person name="Lee J."/>
            <person name="La Scola B."/>
            <person name="Woyke T."/>
        </authorList>
    </citation>
    <scope>NUCLEOTIDE SEQUENCE [LARGE SCALE GENOMIC DNA]</scope>
    <source>
        <strain evidence="2 3">FV1/VV64</strain>
    </source>
</reference>
<sequence length="173" mass="20231">MNTEIYINQIYTNLFATFAPGKKDHRWNRNLDADLNILKNVNNVNVIVCLLPLDELEILKISDIKEKCSNINIEFYHYPIVDDTVPELIDEFNEFINLINELMKTKKVCVFCRGGLGRTGLVCASILLKNKFTPTHAISTVRSRRRTALGRKHQQQFIYKYHNYLRKLRITNT</sequence>
<dbReference type="InterPro" id="IPR003595">
    <property type="entry name" value="Tyr_Pase_cat"/>
</dbReference>
<dbReference type="Proteomes" id="UP001162001">
    <property type="component" value="Segment"/>
</dbReference>
<protein>
    <submittedName>
        <fullName evidence="2">Protein-tyrosine phosphatase</fullName>
    </submittedName>
</protein>
<dbReference type="InterPro" id="IPR000387">
    <property type="entry name" value="Tyr_Pase_dom"/>
</dbReference>
<dbReference type="Gene3D" id="3.90.190.10">
    <property type="entry name" value="Protein tyrosine phosphatase superfamily"/>
    <property type="match status" value="1"/>
</dbReference>
<dbReference type="Pfam" id="PF00782">
    <property type="entry name" value="DSPc"/>
    <property type="match status" value="1"/>
</dbReference>
<evidence type="ECO:0000313" key="2">
    <source>
        <dbReference type="EMBL" id="QKF94219.1"/>
    </source>
</evidence>
<dbReference type="InterPro" id="IPR050561">
    <property type="entry name" value="PTP"/>
</dbReference>
<evidence type="ECO:0000313" key="3">
    <source>
        <dbReference type="Proteomes" id="UP001162001"/>
    </source>
</evidence>
<gene>
    <name evidence="2" type="ORF">Fadolivirus_1_761</name>
</gene>
<dbReference type="SMART" id="SM00404">
    <property type="entry name" value="PTPc_motif"/>
    <property type="match status" value="1"/>
</dbReference>
<dbReference type="InterPro" id="IPR000340">
    <property type="entry name" value="Dual-sp_phosphatase_cat-dom"/>
</dbReference>
<dbReference type="PANTHER" id="PTHR23339">
    <property type="entry name" value="TYROSINE SPECIFIC PROTEIN PHOSPHATASE AND DUAL SPECIFICITY PROTEIN PHOSPHATASE"/>
    <property type="match status" value="1"/>
</dbReference>
<dbReference type="SUPFAM" id="SSF52799">
    <property type="entry name" value="(Phosphotyrosine protein) phosphatases II"/>
    <property type="match status" value="1"/>
</dbReference>
<name>A0A7D3QW46_9VIRU</name>